<reference evidence="3" key="1">
    <citation type="submission" date="2022-10" db="EMBL/GenBank/DDBJ databases">
        <title>Genome assembly of Pristionchus species.</title>
        <authorList>
            <person name="Yoshida K."/>
            <person name="Sommer R.J."/>
        </authorList>
    </citation>
    <scope>NUCLEOTIDE SEQUENCE [LARGE SCALE GENOMIC DNA]</scope>
    <source>
        <strain evidence="3">RS5460</strain>
    </source>
</reference>
<dbReference type="AlphaFoldDB" id="A0AAN5CNF9"/>
<keyword evidence="1" id="KW-0472">Membrane</keyword>
<evidence type="ECO:0000256" key="1">
    <source>
        <dbReference type="SAM" id="Phobius"/>
    </source>
</evidence>
<feature type="transmembrane region" description="Helical" evidence="1">
    <location>
        <begin position="42"/>
        <end position="66"/>
    </location>
</feature>
<name>A0AAN5CNF9_9BILA</name>
<proteinExistence type="predicted"/>
<keyword evidence="3" id="KW-1185">Reference proteome</keyword>
<protein>
    <submittedName>
        <fullName evidence="2">Uncharacterized protein</fullName>
    </submittedName>
</protein>
<accession>A0AAN5CNF9</accession>
<keyword evidence="1" id="KW-0812">Transmembrane</keyword>
<gene>
    <name evidence="2" type="ORF">PMAYCL1PPCAC_17752</name>
</gene>
<evidence type="ECO:0000313" key="2">
    <source>
        <dbReference type="EMBL" id="GMR47557.1"/>
    </source>
</evidence>
<comment type="caution">
    <text evidence="2">The sequence shown here is derived from an EMBL/GenBank/DDBJ whole genome shotgun (WGS) entry which is preliminary data.</text>
</comment>
<sequence>MNYSAIISSFLLAGGVVMILISQQGAQFDEEGNRLSSRGANVVLGVGIALAVIGTLGFTFTVLQVIRRADQRMREKEMRKLEVEVQRKIDIAISRKNTVANSRKASHMSQVPSIMVSTAST</sequence>
<evidence type="ECO:0000313" key="3">
    <source>
        <dbReference type="Proteomes" id="UP001328107"/>
    </source>
</evidence>
<keyword evidence="1" id="KW-1133">Transmembrane helix</keyword>
<organism evidence="2 3">
    <name type="scientific">Pristionchus mayeri</name>
    <dbReference type="NCBI Taxonomy" id="1317129"/>
    <lineage>
        <taxon>Eukaryota</taxon>
        <taxon>Metazoa</taxon>
        <taxon>Ecdysozoa</taxon>
        <taxon>Nematoda</taxon>
        <taxon>Chromadorea</taxon>
        <taxon>Rhabditida</taxon>
        <taxon>Rhabditina</taxon>
        <taxon>Diplogasteromorpha</taxon>
        <taxon>Diplogasteroidea</taxon>
        <taxon>Neodiplogasteridae</taxon>
        <taxon>Pristionchus</taxon>
    </lineage>
</organism>
<dbReference type="EMBL" id="BTRK01000004">
    <property type="protein sequence ID" value="GMR47557.1"/>
    <property type="molecule type" value="Genomic_DNA"/>
</dbReference>
<dbReference type="Proteomes" id="UP001328107">
    <property type="component" value="Unassembled WGS sequence"/>
</dbReference>